<accession>A0A8S5STG3</accession>
<organism evidence="1">
    <name type="scientific">Siphoviridae sp. ct8hB11</name>
    <dbReference type="NCBI Taxonomy" id="2827790"/>
    <lineage>
        <taxon>Viruses</taxon>
        <taxon>Duplodnaviria</taxon>
        <taxon>Heunggongvirae</taxon>
        <taxon>Uroviricota</taxon>
        <taxon>Caudoviricetes</taxon>
    </lineage>
</organism>
<sequence>MANKSKSAPTYNISLEEFCRALDKYNEKRGTCYSYGQMTYAIDSGRISRKEFLKH</sequence>
<name>A0A8S5STG3_9CAUD</name>
<evidence type="ECO:0000313" key="1">
    <source>
        <dbReference type="EMBL" id="DAF54238.1"/>
    </source>
</evidence>
<dbReference type="EMBL" id="BK032675">
    <property type="protein sequence ID" value="DAF54238.1"/>
    <property type="molecule type" value="Genomic_DNA"/>
</dbReference>
<proteinExistence type="predicted"/>
<reference evidence="1" key="1">
    <citation type="journal article" date="2021" name="Proc. Natl. Acad. Sci. U.S.A.">
        <title>A Catalog of Tens of Thousands of Viruses from Human Metagenomes Reveals Hidden Associations with Chronic Diseases.</title>
        <authorList>
            <person name="Tisza M.J."/>
            <person name="Buck C.B."/>
        </authorList>
    </citation>
    <scope>NUCLEOTIDE SEQUENCE</scope>
    <source>
        <strain evidence="1">Ct8hB11</strain>
    </source>
</reference>
<protein>
    <submittedName>
        <fullName evidence="1">EDD domain protein, DegV family, GUT MICROBIOME, STRUCTURAL GENOMICS</fullName>
    </submittedName>
</protein>